<organism evidence="2 3">
    <name type="scientific">Vanrija pseudolonga</name>
    <dbReference type="NCBI Taxonomy" id="143232"/>
    <lineage>
        <taxon>Eukaryota</taxon>
        <taxon>Fungi</taxon>
        <taxon>Dikarya</taxon>
        <taxon>Basidiomycota</taxon>
        <taxon>Agaricomycotina</taxon>
        <taxon>Tremellomycetes</taxon>
        <taxon>Trichosporonales</taxon>
        <taxon>Trichosporonaceae</taxon>
        <taxon>Vanrija</taxon>
    </lineage>
</organism>
<reference evidence="2" key="1">
    <citation type="submission" date="2023-10" db="EMBL/GenBank/DDBJ databases">
        <authorList>
            <person name="Noh H."/>
        </authorList>
    </citation>
    <scope>NUCLEOTIDE SEQUENCE</scope>
    <source>
        <strain evidence="2">DUCC4014</strain>
    </source>
</reference>
<dbReference type="Pfam" id="PF13738">
    <property type="entry name" value="Pyr_redox_3"/>
    <property type="match status" value="1"/>
</dbReference>
<keyword evidence="2" id="KW-0503">Monooxygenase</keyword>
<dbReference type="PANTHER" id="PTHR43539">
    <property type="entry name" value="FLAVIN-BINDING MONOOXYGENASE-LIKE PROTEIN (AFU_ORTHOLOGUE AFUA_4G09220)"/>
    <property type="match status" value="1"/>
</dbReference>
<dbReference type="InterPro" id="IPR036188">
    <property type="entry name" value="FAD/NAD-bd_sf"/>
</dbReference>
<dbReference type="PRINTS" id="PR00411">
    <property type="entry name" value="PNDRDTASEI"/>
</dbReference>
<dbReference type="Gene3D" id="3.50.50.60">
    <property type="entry name" value="FAD/NAD(P)-binding domain"/>
    <property type="match status" value="1"/>
</dbReference>
<dbReference type="RefSeq" id="XP_062629190.1">
    <property type="nucleotide sequence ID" value="XM_062773206.1"/>
</dbReference>
<dbReference type="EMBL" id="CP086718">
    <property type="protein sequence ID" value="WOO83164.1"/>
    <property type="molecule type" value="Genomic_DNA"/>
</dbReference>
<dbReference type="AlphaFoldDB" id="A0AAF0YE35"/>
<dbReference type="InterPro" id="IPR050982">
    <property type="entry name" value="Auxin_biosynth/cation_transpt"/>
</dbReference>
<dbReference type="GO" id="GO:0050660">
    <property type="term" value="F:flavin adenine dinucleotide binding"/>
    <property type="evidence" value="ECO:0007669"/>
    <property type="project" value="TreeGrafter"/>
</dbReference>
<dbReference type="SUPFAM" id="SSF51905">
    <property type="entry name" value="FAD/NAD(P)-binding domain"/>
    <property type="match status" value="2"/>
</dbReference>
<dbReference type="PANTHER" id="PTHR43539:SF26">
    <property type="entry name" value="MONOOXYGENASE, PUTATIVE-RELATED"/>
    <property type="match status" value="1"/>
</dbReference>
<dbReference type="GO" id="GO:0004497">
    <property type="term" value="F:monooxygenase activity"/>
    <property type="evidence" value="ECO:0007669"/>
    <property type="project" value="UniProtKB-KW"/>
</dbReference>
<protein>
    <submittedName>
        <fullName evidence="2">Indole-3-pyruvate monooxygenase YUCCA8</fullName>
    </submittedName>
</protein>
<dbReference type="GeneID" id="87809859"/>
<evidence type="ECO:0000256" key="1">
    <source>
        <dbReference type="ARBA" id="ARBA00023002"/>
    </source>
</evidence>
<proteinExistence type="predicted"/>
<evidence type="ECO:0000313" key="3">
    <source>
        <dbReference type="Proteomes" id="UP000827549"/>
    </source>
</evidence>
<accession>A0AAF0YE35</accession>
<keyword evidence="1" id="KW-0560">Oxidoreductase</keyword>
<dbReference type="Proteomes" id="UP000827549">
    <property type="component" value="Chromosome 5"/>
</dbReference>
<gene>
    <name evidence="2" type="primary">YUC8_0</name>
    <name evidence="2" type="ORF">LOC62_05G006683</name>
</gene>
<evidence type="ECO:0000313" key="2">
    <source>
        <dbReference type="EMBL" id="WOO83164.1"/>
    </source>
</evidence>
<keyword evidence="3" id="KW-1185">Reference proteome</keyword>
<name>A0AAF0YE35_9TREE</name>
<sequence>MSPTALVERDGAVDSIAQLKALVANGHATHPNGAPKSTLVRDGPMRQPVKNDFMYEFKHDVELPTIQRNGDFALDVDAVAVADQVIAQLAAAFNKPSMFADLFIEDGVWKDKVVVSWDYRSFNGAAKIASAAEDILVPVSNVRRLAPTPKVDRPYPDLAWIKVHFSFDTNVAGASGVANIVNTPAGPKIWTLHTVIESLHQFPELPNRDGHMIAPVSWATQRATDTNFDDRQPDVVIVGGGHNGLMMAARLKALGVDALIIERNARIGDNWRSRYEALSLHFPHWADHFSYMPYPEHWPVYTPAAKLGDWLEWYASAQELYAWTSSSVEDVTQEADGSWVIGLDRNGVKRTLTPKHLVMAASLAGVPMSPVVPGQDSFTGTIRHSTEHDSSREWVGKRVLVVGTSSSGFDTAYDFARRGIDVTILQRSPTYIMSLTHSVPRIIGLYDPKDGRPNLDECDRAAYSMPVGPGEPLGRRLAEDLEVLDHDLLEAMEKRGFKTWRGQRGTGTQTLGYTKNGGFYFDAGACKRIVNGDIKVEQGFVERFACDTVVLSGGREHHYDLVINATGFSNTIDSVRATLGSAVADRCDKIWGMDAEGELNGAWKHCGVDNLWIMVGTLQHGRYHSKRVSLRIKAMLEGIAGVRYVK</sequence>